<dbReference type="Gene3D" id="1.10.260.40">
    <property type="entry name" value="lambda repressor-like DNA-binding domains"/>
    <property type="match status" value="1"/>
</dbReference>
<dbReference type="GO" id="GO:0003677">
    <property type="term" value="F:DNA binding"/>
    <property type="evidence" value="ECO:0007669"/>
    <property type="project" value="UniProtKB-KW"/>
</dbReference>
<dbReference type="AlphaFoldDB" id="A0A955RIG8"/>
<evidence type="ECO:0000259" key="2">
    <source>
        <dbReference type="PROSITE" id="PS50943"/>
    </source>
</evidence>
<protein>
    <submittedName>
        <fullName evidence="3">Helix-turn-helix transcriptional regulator</fullName>
    </submittedName>
</protein>
<dbReference type="PANTHER" id="PTHR46797">
    <property type="entry name" value="HTH-TYPE TRANSCRIPTIONAL REGULATOR"/>
    <property type="match status" value="1"/>
</dbReference>
<accession>A0A955RIG8</accession>
<dbReference type="SUPFAM" id="SSF47413">
    <property type="entry name" value="lambda repressor-like DNA-binding domains"/>
    <property type="match status" value="1"/>
</dbReference>
<dbReference type="GO" id="GO:0005829">
    <property type="term" value="C:cytosol"/>
    <property type="evidence" value="ECO:0007669"/>
    <property type="project" value="TreeGrafter"/>
</dbReference>
<organism evidence="3 4">
    <name type="scientific">Candidatus Dojkabacteria bacterium</name>
    <dbReference type="NCBI Taxonomy" id="2099670"/>
    <lineage>
        <taxon>Bacteria</taxon>
        <taxon>Candidatus Dojkabacteria</taxon>
    </lineage>
</organism>
<keyword evidence="1" id="KW-0238">DNA-binding</keyword>
<dbReference type="PROSITE" id="PS50943">
    <property type="entry name" value="HTH_CROC1"/>
    <property type="match status" value="1"/>
</dbReference>
<dbReference type="Pfam" id="PF01381">
    <property type="entry name" value="HTH_3"/>
    <property type="match status" value="1"/>
</dbReference>
<evidence type="ECO:0000256" key="1">
    <source>
        <dbReference type="ARBA" id="ARBA00023125"/>
    </source>
</evidence>
<reference evidence="3" key="1">
    <citation type="submission" date="2020-04" db="EMBL/GenBank/DDBJ databases">
        <authorList>
            <person name="Zhang T."/>
        </authorList>
    </citation>
    <scope>NUCLEOTIDE SEQUENCE</scope>
    <source>
        <strain evidence="3">HKST-UBA14</strain>
    </source>
</reference>
<dbReference type="SMART" id="SM00530">
    <property type="entry name" value="HTH_XRE"/>
    <property type="match status" value="1"/>
</dbReference>
<dbReference type="InterPro" id="IPR050807">
    <property type="entry name" value="TransReg_Diox_bact_type"/>
</dbReference>
<dbReference type="InterPro" id="IPR001387">
    <property type="entry name" value="Cro/C1-type_HTH"/>
</dbReference>
<dbReference type="CDD" id="cd00093">
    <property type="entry name" value="HTH_XRE"/>
    <property type="match status" value="1"/>
</dbReference>
<dbReference type="GO" id="GO:0003700">
    <property type="term" value="F:DNA-binding transcription factor activity"/>
    <property type="evidence" value="ECO:0007669"/>
    <property type="project" value="TreeGrafter"/>
</dbReference>
<dbReference type="EMBL" id="JAGQLK010000008">
    <property type="protein sequence ID" value="MCA9382856.1"/>
    <property type="molecule type" value="Genomic_DNA"/>
</dbReference>
<reference evidence="3" key="2">
    <citation type="journal article" date="2021" name="Microbiome">
        <title>Successional dynamics and alternative stable states in a saline activated sludge microbial community over 9 years.</title>
        <authorList>
            <person name="Wang Y."/>
            <person name="Ye J."/>
            <person name="Ju F."/>
            <person name="Liu L."/>
            <person name="Boyd J.A."/>
            <person name="Deng Y."/>
            <person name="Parks D.H."/>
            <person name="Jiang X."/>
            <person name="Yin X."/>
            <person name="Woodcroft B.J."/>
            <person name="Tyson G.W."/>
            <person name="Hugenholtz P."/>
            <person name="Polz M.F."/>
            <person name="Zhang T."/>
        </authorList>
    </citation>
    <scope>NUCLEOTIDE SEQUENCE</scope>
    <source>
        <strain evidence="3">HKST-UBA14</strain>
    </source>
</reference>
<feature type="domain" description="HTH cro/C1-type" evidence="2">
    <location>
        <begin position="11"/>
        <end position="66"/>
    </location>
</feature>
<gene>
    <name evidence="3" type="ORF">KC909_00685</name>
</gene>
<comment type="caution">
    <text evidence="3">The sequence shown here is derived from an EMBL/GenBank/DDBJ whole genome shotgun (WGS) entry which is preliminary data.</text>
</comment>
<evidence type="ECO:0000313" key="3">
    <source>
        <dbReference type="EMBL" id="MCA9382856.1"/>
    </source>
</evidence>
<name>A0A955RIG8_9BACT</name>
<evidence type="ECO:0000313" key="4">
    <source>
        <dbReference type="Proteomes" id="UP000783287"/>
    </source>
</evidence>
<sequence>MNITKILGKNLKELRTSRGISQLELERRTGLAAGTISRIEHGNVTPTIVTLSKISRQLELGETDKLKLISF</sequence>
<dbReference type="InterPro" id="IPR010982">
    <property type="entry name" value="Lambda_DNA-bd_dom_sf"/>
</dbReference>
<proteinExistence type="predicted"/>
<dbReference type="PANTHER" id="PTHR46797:SF1">
    <property type="entry name" value="METHYLPHOSPHONATE SYNTHASE"/>
    <property type="match status" value="1"/>
</dbReference>
<dbReference type="Proteomes" id="UP000783287">
    <property type="component" value="Unassembled WGS sequence"/>
</dbReference>